<accession>A0A6C0AD72</accession>
<protein>
    <submittedName>
        <fullName evidence="1">Uncharacterized protein</fullName>
    </submittedName>
</protein>
<reference evidence="1" key="1">
    <citation type="journal article" date="2020" name="Nature">
        <title>Giant virus diversity and host interactions through global metagenomics.</title>
        <authorList>
            <person name="Schulz F."/>
            <person name="Roux S."/>
            <person name="Paez-Espino D."/>
            <person name="Jungbluth S."/>
            <person name="Walsh D.A."/>
            <person name="Denef V.J."/>
            <person name="McMahon K.D."/>
            <person name="Konstantinidis K.T."/>
            <person name="Eloe-Fadrosh E.A."/>
            <person name="Kyrpides N.C."/>
            <person name="Woyke T."/>
        </authorList>
    </citation>
    <scope>NUCLEOTIDE SEQUENCE</scope>
    <source>
        <strain evidence="1">GVMAG-S-1021933-23</strain>
    </source>
</reference>
<name>A0A6C0AD72_9ZZZZ</name>
<evidence type="ECO:0000313" key="1">
    <source>
        <dbReference type="EMBL" id="QHS77656.1"/>
    </source>
</evidence>
<proteinExistence type="predicted"/>
<sequence length="186" mass="22534">MSKKYNFKEVKLENLPEYIRENSILIEILKENDEVILIDAYYLSKEIDMFNTKIYSNNDLLRMIKITSYFNLKKIPMCILNYIFHNDCQEKSFLKFLKNNDEYEIVNYLLKLVEMRKWKCPYDIAIELNDFELFCRLHKSGCYNSLENEIRSEKIQLAYRSEILNYIKQNKDIKLSAYAMRILKNI</sequence>
<organism evidence="1">
    <name type="scientific">viral metagenome</name>
    <dbReference type="NCBI Taxonomy" id="1070528"/>
    <lineage>
        <taxon>unclassified sequences</taxon>
        <taxon>metagenomes</taxon>
        <taxon>organismal metagenomes</taxon>
    </lineage>
</organism>
<dbReference type="AlphaFoldDB" id="A0A6C0AD72"/>
<dbReference type="EMBL" id="MN740593">
    <property type="protein sequence ID" value="QHS77656.1"/>
    <property type="molecule type" value="Genomic_DNA"/>
</dbReference>